<feature type="active site" description="Tele-phosphohistidine intermediate" evidence="2">
    <location>
        <position position="11"/>
    </location>
</feature>
<proteinExistence type="predicted"/>
<dbReference type="Proteomes" id="UP000005444">
    <property type="component" value="Chromosome"/>
</dbReference>
<dbReference type="SMART" id="SM00855">
    <property type="entry name" value="PGAM"/>
    <property type="match status" value="1"/>
</dbReference>
<dbReference type="KEGG" id="pce:PECL_1361"/>
<evidence type="ECO:0000256" key="2">
    <source>
        <dbReference type="PIRSR" id="PIRSR613078-1"/>
    </source>
</evidence>
<organism evidence="5 6">
    <name type="scientific">Pediococcus claussenii (strain ATCC BAA-344 / DSM 14800 / JCM 18046 / KCTC 3811 / LMG 21948 / P06)</name>
    <dbReference type="NCBI Taxonomy" id="701521"/>
    <lineage>
        <taxon>Bacteria</taxon>
        <taxon>Bacillati</taxon>
        <taxon>Bacillota</taxon>
        <taxon>Bacilli</taxon>
        <taxon>Lactobacillales</taxon>
        <taxon>Lactobacillaceae</taxon>
        <taxon>Pediococcus</taxon>
    </lineage>
</organism>
<dbReference type="CDD" id="cd07067">
    <property type="entry name" value="HP_PGM_like"/>
    <property type="match status" value="1"/>
</dbReference>
<dbReference type="SUPFAM" id="SSF53254">
    <property type="entry name" value="Phosphoglycerate mutase-like"/>
    <property type="match status" value="1"/>
</dbReference>
<dbReference type="EMBL" id="CP003137">
    <property type="protein sequence ID" value="AEV95587.1"/>
    <property type="molecule type" value="Genomic_DNA"/>
</dbReference>
<accession>G8PEH8</accession>
<dbReference type="GO" id="GO:0005829">
    <property type="term" value="C:cytosol"/>
    <property type="evidence" value="ECO:0007669"/>
    <property type="project" value="TreeGrafter"/>
</dbReference>
<dbReference type="GO" id="GO:0045820">
    <property type="term" value="P:negative regulation of glycolytic process"/>
    <property type="evidence" value="ECO:0007669"/>
    <property type="project" value="TreeGrafter"/>
</dbReference>
<feature type="site" description="Transition state stabilizer" evidence="4">
    <location>
        <position position="172"/>
    </location>
</feature>
<dbReference type="AlphaFoldDB" id="G8PEH8"/>
<feature type="binding site" evidence="3">
    <location>
        <begin position="87"/>
        <end position="90"/>
    </location>
    <ligand>
        <name>substrate</name>
    </ligand>
</feature>
<dbReference type="PANTHER" id="PTHR46517:SF1">
    <property type="entry name" value="FRUCTOSE-2,6-BISPHOSPHATASE TIGAR"/>
    <property type="match status" value="1"/>
</dbReference>
<evidence type="ECO:0000256" key="3">
    <source>
        <dbReference type="PIRSR" id="PIRSR613078-2"/>
    </source>
</evidence>
<dbReference type="STRING" id="701521.PECL_1361"/>
<gene>
    <name evidence="5" type="ordered locus">PECL_1361</name>
</gene>
<dbReference type="Pfam" id="PF00300">
    <property type="entry name" value="His_Phos_1"/>
    <property type="match status" value="2"/>
</dbReference>
<reference evidence="5 6" key="1">
    <citation type="journal article" date="2012" name="J. Bacteriol.">
        <title>Complete Genome Sequence of the Beer Spoilage Organism Pediococcus claussenii ATCC BAA-344T.</title>
        <authorList>
            <person name="Pittet V."/>
            <person name="Abegunde T."/>
            <person name="Marfleet T."/>
            <person name="Haakensen M."/>
            <person name="Morrow K."/>
            <person name="Jayaprakash T."/>
            <person name="Schroeder K."/>
            <person name="Trost B."/>
            <person name="Byrns S."/>
            <person name="Bergsveinson J."/>
            <person name="Kusalik A."/>
            <person name="Ziola B."/>
        </authorList>
    </citation>
    <scope>NUCLEOTIDE SEQUENCE [LARGE SCALE GENOMIC DNA]</scope>
    <source>
        <strain evidence="5 6">ATCC BAA-344</strain>
    </source>
</reference>
<evidence type="ECO:0000256" key="4">
    <source>
        <dbReference type="PIRSR" id="PIRSR613078-3"/>
    </source>
</evidence>
<dbReference type="InterPro" id="IPR051695">
    <property type="entry name" value="Phosphoglycerate_Mutase"/>
</dbReference>
<keyword evidence="6" id="KW-1185">Reference proteome</keyword>
<sequence length="222" mass="25119">MKSIELYFVRHGQTVFNKYNRMQGWSDSPLTDQGYEDATNAGKRLSDVKFDAVYSSDTTRAINTAHSIMKENHNSIPKLTIAKEFREEFYGYFEGADSAQTWYLALMPISGQKTFHDFLEDHPIAASKDAMKAADPFNDAENDAEFWHRLNKGFANVLEAAKDGDKILIVSHGTTIRSIAGKIDPQLDITWGPQNGSITRVLMQDKNLSLDFYNNHSDDKLN</sequence>
<dbReference type="PANTHER" id="PTHR46517">
    <property type="entry name" value="FRUCTOSE-2,6-BISPHOSPHATASE TIGAR"/>
    <property type="match status" value="1"/>
</dbReference>
<evidence type="ECO:0000256" key="1">
    <source>
        <dbReference type="ARBA" id="ARBA00022801"/>
    </source>
</evidence>
<feature type="binding site" evidence="3">
    <location>
        <begin position="10"/>
        <end position="17"/>
    </location>
    <ligand>
        <name>substrate</name>
    </ligand>
</feature>
<dbReference type="InterPro" id="IPR013078">
    <property type="entry name" value="His_Pase_superF_clade-1"/>
</dbReference>
<dbReference type="GO" id="GO:0004331">
    <property type="term" value="F:fructose-2,6-bisphosphate 2-phosphatase activity"/>
    <property type="evidence" value="ECO:0007669"/>
    <property type="project" value="TreeGrafter"/>
</dbReference>
<feature type="active site" description="Proton donor/acceptor" evidence="2">
    <location>
        <position position="87"/>
    </location>
</feature>
<dbReference type="eggNOG" id="COG0406">
    <property type="taxonomic scope" value="Bacteria"/>
</dbReference>
<dbReference type="HOGENOM" id="CLU_033323_9_0_9"/>
<dbReference type="GO" id="GO:0043456">
    <property type="term" value="P:regulation of pentose-phosphate shunt"/>
    <property type="evidence" value="ECO:0007669"/>
    <property type="project" value="TreeGrafter"/>
</dbReference>
<protein>
    <submittedName>
        <fullName evidence="5">Histidine phosphatase super family protein</fullName>
    </submittedName>
</protein>
<feature type="binding site" evidence="3">
    <location>
        <position position="60"/>
    </location>
    <ligand>
        <name>substrate</name>
    </ligand>
</feature>
<dbReference type="RefSeq" id="WP_014215781.1">
    <property type="nucleotide sequence ID" value="NC_016605.1"/>
</dbReference>
<dbReference type="PATRIC" id="fig|701521.8.peg.1266"/>
<keyword evidence="1" id="KW-0378">Hydrolase</keyword>
<evidence type="ECO:0000313" key="6">
    <source>
        <dbReference type="Proteomes" id="UP000005444"/>
    </source>
</evidence>
<dbReference type="InterPro" id="IPR029033">
    <property type="entry name" value="His_PPase_superfam"/>
</dbReference>
<dbReference type="Gene3D" id="3.40.50.1240">
    <property type="entry name" value="Phosphoglycerate mutase-like"/>
    <property type="match status" value="1"/>
</dbReference>
<name>G8PEH8_PEDCP</name>
<evidence type="ECO:0000313" key="5">
    <source>
        <dbReference type="EMBL" id="AEV95587.1"/>
    </source>
</evidence>